<dbReference type="AlphaFoldDB" id="A0A427YUQ6"/>
<dbReference type="Gene3D" id="2.60.120.260">
    <property type="entry name" value="Galactose-binding domain-like"/>
    <property type="match status" value="1"/>
</dbReference>
<dbReference type="InterPro" id="IPR023828">
    <property type="entry name" value="Peptidase_S8_Ser-AS"/>
</dbReference>
<evidence type="ECO:0000256" key="6">
    <source>
        <dbReference type="ARBA" id="ARBA00022801"/>
    </source>
</evidence>
<dbReference type="Pfam" id="PF01483">
    <property type="entry name" value="P_proprotein"/>
    <property type="match status" value="1"/>
</dbReference>
<feature type="compositionally biased region" description="Basic and acidic residues" evidence="15">
    <location>
        <begin position="880"/>
        <end position="904"/>
    </location>
</feature>
<keyword evidence="6 14" id="KW-0378">Hydrolase</keyword>
<keyword evidence="8" id="KW-0106">Calcium</keyword>
<evidence type="ECO:0000256" key="4">
    <source>
        <dbReference type="ARBA" id="ARBA00022692"/>
    </source>
</evidence>
<feature type="active site" description="Charge relay system" evidence="13 14">
    <location>
        <position position="242"/>
    </location>
</feature>
<feature type="compositionally biased region" description="Basic and acidic residues" evidence="15">
    <location>
        <begin position="513"/>
        <end position="525"/>
    </location>
</feature>
<evidence type="ECO:0000256" key="3">
    <source>
        <dbReference type="ARBA" id="ARBA00022670"/>
    </source>
</evidence>
<evidence type="ECO:0000313" key="19">
    <source>
        <dbReference type="EMBL" id="RSH94812.1"/>
    </source>
</evidence>
<comment type="similarity">
    <text evidence="2">Belongs to the peptidase S8 family. Furin subfamily.</text>
</comment>
<evidence type="ECO:0000256" key="12">
    <source>
        <dbReference type="ARBA" id="ARBA00023180"/>
    </source>
</evidence>
<dbReference type="GO" id="GO:0004252">
    <property type="term" value="F:serine-type endopeptidase activity"/>
    <property type="evidence" value="ECO:0007669"/>
    <property type="project" value="UniProtKB-UniRule"/>
</dbReference>
<accession>A0A427YUQ6</accession>
<reference evidence="19 20" key="1">
    <citation type="submission" date="2018-11" db="EMBL/GenBank/DDBJ databases">
        <title>Genome sequence of Saitozyma podzolica DSM 27192.</title>
        <authorList>
            <person name="Aliyu H."/>
            <person name="Gorte O."/>
            <person name="Ochsenreither K."/>
        </authorList>
    </citation>
    <scope>NUCLEOTIDE SEQUENCE [LARGE SCALE GENOMIC DNA]</scope>
    <source>
        <strain evidence="19 20">DSM 27192</strain>
    </source>
</reference>
<dbReference type="InterPro" id="IPR008979">
    <property type="entry name" value="Galactose-bd-like_sf"/>
</dbReference>
<dbReference type="SUPFAM" id="SSF49785">
    <property type="entry name" value="Galactose-binding domain-like"/>
    <property type="match status" value="1"/>
</dbReference>
<dbReference type="PRINTS" id="PR00723">
    <property type="entry name" value="SUBTILISIN"/>
</dbReference>
<dbReference type="PROSITE" id="PS00138">
    <property type="entry name" value="SUBTILASE_SER"/>
    <property type="match status" value="1"/>
</dbReference>
<keyword evidence="9 16" id="KW-1133">Transmembrane helix</keyword>
<evidence type="ECO:0000256" key="1">
    <source>
        <dbReference type="ARBA" id="ARBA00004370"/>
    </source>
</evidence>
<dbReference type="SUPFAM" id="SSF52743">
    <property type="entry name" value="Subtilisin-like"/>
    <property type="match status" value="1"/>
</dbReference>
<evidence type="ECO:0000256" key="15">
    <source>
        <dbReference type="SAM" id="MobiDB-lite"/>
    </source>
</evidence>
<feature type="domain" description="P/Homo B" evidence="18">
    <location>
        <begin position="537"/>
        <end position="673"/>
    </location>
</feature>
<dbReference type="Proteomes" id="UP000279259">
    <property type="component" value="Unassembled WGS sequence"/>
</dbReference>
<name>A0A427YUQ6_9TREE</name>
<dbReference type="CDD" id="cd04059">
    <property type="entry name" value="Peptidases_S8_Protein_convertases_Kexins_Furin-like"/>
    <property type="match status" value="1"/>
</dbReference>
<dbReference type="InterPro" id="IPR002884">
    <property type="entry name" value="P_dom"/>
</dbReference>
<evidence type="ECO:0000256" key="8">
    <source>
        <dbReference type="ARBA" id="ARBA00022837"/>
    </source>
</evidence>
<gene>
    <name evidence="19" type="primary">KEX2</name>
    <name evidence="19" type="ORF">EHS25_004618</name>
</gene>
<feature type="chain" id="PRO_5019350597" evidence="17">
    <location>
        <begin position="21"/>
        <end position="946"/>
    </location>
</feature>
<evidence type="ECO:0000256" key="5">
    <source>
        <dbReference type="ARBA" id="ARBA00022729"/>
    </source>
</evidence>
<evidence type="ECO:0000313" key="20">
    <source>
        <dbReference type="Proteomes" id="UP000279259"/>
    </source>
</evidence>
<feature type="transmembrane region" description="Helical" evidence="16">
    <location>
        <begin position="765"/>
        <end position="787"/>
    </location>
</feature>
<dbReference type="PROSITE" id="PS51892">
    <property type="entry name" value="SUBTILASE"/>
    <property type="match status" value="1"/>
</dbReference>
<feature type="active site" description="Charge relay system" evidence="13 14">
    <location>
        <position position="204"/>
    </location>
</feature>
<feature type="region of interest" description="Disordered" evidence="15">
    <location>
        <begin position="681"/>
        <end position="751"/>
    </location>
</feature>
<evidence type="ECO:0000256" key="17">
    <source>
        <dbReference type="SAM" id="SignalP"/>
    </source>
</evidence>
<evidence type="ECO:0000259" key="18">
    <source>
        <dbReference type="PROSITE" id="PS51829"/>
    </source>
</evidence>
<dbReference type="FunFam" id="2.60.120.260:FF:000026">
    <property type="entry name" value="proprotein convertase subtilisin/kexin type 7"/>
    <property type="match status" value="1"/>
</dbReference>
<dbReference type="InterPro" id="IPR022398">
    <property type="entry name" value="Peptidase_S8_His-AS"/>
</dbReference>
<dbReference type="STRING" id="1890683.A0A427YUQ6"/>
<feature type="compositionally biased region" description="Low complexity" evidence="15">
    <location>
        <begin position="924"/>
        <end position="935"/>
    </location>
</feature>
<protein>
    <submittedName>
        <fullName evidence="19">Pheromone processing endoprotease</fullName>
    </submittedName>
</protein>
<dbReference type="GO" id="GO:0000139">
    <property type="term" value="C:Golgi membrane"/>
    <property type="evidence" value="ECO:0007669"/>
    <property type="project" value="TreeGrafter"/>
</dbReference>
<dbReference type="PROSITE" id="PS00137">
    <property type="entry name" value="SUBTILASE_HIS"/>
    <property type="match status" value="1"/>
</dbReference>
<dbReference type="InterPro" id="IPR034182">
    <property type="entry name" value="Kexin/furin"/>
</dbReference>
<organism evidence="19 20">
    <name type="scientific">Saitozyma podzolica</name>
    <dbReference type="NCBI Taxonomy" id="1890683"/>
    <lineage>
        <taxon>Eukaryota</taxon>
        <taxon>Fungi</taxon>
        <taxon>Dikarya</taxon>
        <taxon>Basidiomycota</taxon>
        <taxon>Agaricomycotina</taxon>
        <taxon>Tremellomycetes</taxon>
        <taxon>Tremellales</taxon>
        <taxon>Trimorphomycetaceae</taxon>
        <taxon>Saitozyma</taxon>
    </lineage>
</organism>
<evidence type="ECO:0000256" key="7">
    <source>
        <dbReference type="ARBA" id="ARBA00022825"/>
    </source>
</evidence>
<dbReference type="InterPro" id="IPR036852">
    <property type="entry name" value="Peptidase_S8/S53_dom_sf"/>
</dbReference>
<feature type="compositionally biased region" description="Acidic residues" evidence="15">
    <location>
        <begin position="853"/>
        <end position="862"/>
    </location>
</feature>
<dbReference type="InterPro" id="IPR023827">
    <property type="entry name" value="Peptidase_S8_Asp-AS"/>
</dbReference>
<dbReference type="InterPro" id="IPR015500">
    <property type="entry name" value="Peptidase_S8_subtilisin-rel"/>
</dbReference>
<evidence type="ECO:0000256" key="9">
    <source>
        <dbReference type="ARBA" id="ARBA00022989"/>
    </source>
</evidence>
<evidence type="ECO:0000256" key="13">
    <source>
        <dbReference type="PIRSR" id="PIRSR615500-1"/>
    </source>
</evidence>
<evidence type="ECO:0000256" key="16">
    <source>
        <dbReference type="SAM" id="Phobius"/>
    </source>
</evidence>
<feature type="active site" description="Charge relay system" evidence="13 14">
    <location>
        <position position="414"/>
    </location>
</feature>
<feature type="region of interest" description="Disordered" evidence="15">
    <location>
        <begin position="875"/>
        <end position="946"/>
    </location>
</feature>
<feature type="compositionally biased region" description="Gly residues" evidence="15">
    <location>
        <begin position="907"/>
        <end position="920"/>
    </location>
</feature>
<sequence length="946" mass="102059">MRLSFLFPLLLLLGSSSTLADVRPRTPQPRTYDTHRYYTLELHRSASPSLASYLAQQLGLELVEPLGELAGHWIVRLPGESTPSHLAARRISEPDPILKRWDEMRSIAPRGTGHHLRGLTPLVTRQRAKRVPPSPLKRRNNMGLLERADNTELLFAQNDLGLADPMLGQQWHLINTDMKDIELNVTGLWAKGITGKGVKVVIVDDGLDLNSDDLAPNFYAEGSYDFNEHTELPLPRLSDDQHGTRCAGEIAAVPNDVCGVGVSYNSQIAGVRILSAPISDADEAAALNYAYQLNDIYSCSWGPPDDGKSMEAPEGLILKAMVNGVQNGRGGKGSVFVFAAGNGGGADDQCNFDGYTNSIFSITVGAVDRKGLHPYYSELCSAMMIVAPSSGSGDHIHTTDTGKANCAHTHGGTSAAAPLAAGVFALALQVRPELTWRDFQHIAVRTGVFFNPADPDWEKTAAGRNYSYKYGYGRLDAGLFVEYAETWKLVKPQAWFDSPQLFLPPHTDSTVLPDHDGENYRRQDEPTPTEGETNSDGAAEPVESEPAPPPPQDGTPLTKDGITSSFEVTSKMLKDSNFERLEHITAHVWIAHSRRGDVEVELTSPNGITSVLARQRRFDEENTGFWGWRFMSLKHWDENPVGTWTIKVKDQGNPQHHGRFISWSLQLWGEAIDAKKAIPWSPAEEGQPDEEKTGSEASQVVSQKPKPTEHLPGDHGEASGEATEPGLASPTAGPGSDEDIAEPDTSGGVDEGFFDGIESLASSSAWLAGAGMIIVLLGAGIGAFFYVRNRRRNQNLFGLANNGEGARGAYAPLSEDVPMGLLERGRRKLGGGGGGSRNAAGTKELYDAFGDGPSDDSEDDGLDERTALRYHDDFLDDEDGHEHGHGHDEQRQPPEYRDDPEEKSSGSGSGSGGSGAGADGRGGDASQSGTGSSSSWQDAADEAPRS</sequence>
<keyword evidence="12" id="KW-0325">Glycoprotein</keyword>
<keyword evidence="3 14" id="KW-0645">Protease</keyword>
<dbReference type="InterPro" id="IPR000209">
    <property type="entry name" value="Peptidase_S8/S53_dom"/>
</dbReference>
<dbReference type="PANTHER" id="PTHR42884">
    <property type="entry name" value="PROPROTEIN CONVERTASE SUBTILISIN/KEXIN-RELATED"/>
    <property type="match status" value="1"/>
</dbReference>
<feature type="region of interest" description="Disordered" evidence="15">
    <location>
        <begin position="824"/>
        <end position="862"/>
    </location>
</feature>
<evidence type="ECO:0000256" key="14">
    <source>
        <dbReference type="PROSITE-ProRule" id="PRU01240"/>
    </source>
</evidence>
<keyword evidence="5 17" id="KW-0732">Signal</keyword>
<keyword evidence="20" id="KW-1185">Reference proteome</keyword>
<dbReference type="OrthoDB" id="300641at2759"/>
<dbReference type="GO" id="GO:0005802">
    <property type="term" value="C:trans-Golgi network"/>
    <property type="evidence" value="ECO:0007669"/>
    <property type="project" value="TreeGrafter"/>
</dbReference>
<dbReference type="EMBL" id="RSCD01000002">
    <property type="protein sequence ID" value="RSH94812.1"/>
    <property type="molecule type" value="Genomic_DNA"/>
</dbReference>
<dbReference type="Pfam" id="PF00082">
    <property type="entry name" value="Peptidase_S8"/>
    <property type="match status" value="1"/>
</dbReference>
<dbReference type="PANTHER" id="PTHR42884:SF14">
    <property type="entry name" value="NEUROENDOCRINE CONVERTASE 1"/>
    <property type="match status" value="1"/>
</dbReference>
<evidence type="ECO:0000256" key="11">
    <source>
        <dbReference type="ARBA" id="ARBA00023145"/>
    </source>
</evidence>
<keyword evidence="4 16" id="KW-0812">Transmembrane</keyword>
<comment type="caution">
    <text evidence="19">The sequence shown here is derived from an EMBL/GenBank/DDBJ whole genome shotgun (WGS) entry which is preliminary data.</text>
</comment>
<feature type="region of interest" description="Disordered" evidence="15">
    <location>
        <begin position="506"/>
        <end position="562"/>
    </location>
</feature>
<dbReference type="PROSITE" id="PS00136">
    <property type="entry name" value="SUBTILASE_ASP"/>
    <property type="match status" value="1"/>
</dbReference>
<keyword evidence="7 14" id="KW-0720">Serine protease</keyword>
<comment type="subcellular location">
    <subcellularLocation>
        <location evidence="1">Membrane</location>
    </subcellularLocation>
</comment>
<feature type="signal peptide" evidence="17">
    <location>
        <begin position="1"/>
        <end position="20"/>
    </location>
</feature>
<dbReference type="GO" id="GO:0007323">
    <property type="term" value="P:peptide pheromone maturation"/>
    <property type="evidence" value="ECO:0007669"/>
    <property type="project" value="UniProtKB-ARBA"/>
</dbReference>
<proteinExistence type="inferred from homology"/>
<keyword evidence="11" id="KW-0865">Zymogen</keyword>
<dbReference type="FunFam" id="3.40.50.200:FF:000005">
    <property type="entry name" value="Proprotein convertase subtilisin/kexin type 7"/>
    <property type="match status" value="1"/>
</dbReference>
<evidence type="ECO:0000256" key="10">
    <source>
        <dbReference type="ARBA" id="ARBA00023136"/>
    </source>
</evidence>
<dbReference type="Gene3D" id="3.40.50.200">
    <property type="entry name" value="Peptidase S8/S53 domain"/>
    <property type="match status" value="1"/>
</dbReference>
<keyword evidence="10 16" id="KW-0472">Membrane</keyword>
<dbReference type="PROSITE" id="PS51829">
    <property type="entry name" value="P_HOMO_B"/>
    <property type="match status" value="1"/>
</dbReference>
<evidence type="ECO:0000256" key="2">
    <source>
        <dbReference type="ARBA" id="ARBA00005325"/>
    </source>
</evidence>
<feature type="compositionally biased region" description="Basic and acidic residues" evidence="15">
    <location>
        <begin position="706"/>
        <end position="718"/>
    </location>
</feature>
<dbReference type="GO" id="GO:0016485">
    <property type="term" value="P:protein processing"/>
    <property type="evidence" value="ECO:0007669"/>
    <property type="project" value="TreeGrafter"/>
</dbReference>